<evidence type="ECO:0000256" key="2">
    <source>
        <dbReference type="ARBA" id="ARBA00022908"/>
    </source>
</evidence>
<dbReference type="InterPro" id="IPR050090">
    <property type="entry name" value="Tyrosine_recombinase_XerCD"/>
</dbReference>
<dbReference type="Pfam" id="PF02899">
    <property type="entry name" value="Phage_int_SAM_1"/>
    <property type="match status" value="1"/>
</dbReference>
<dbReference type="InterPro" id="IPR010998">
    <property type="entry name" value="Integrase_recombinase_N"/>
</dbReference>
<name>A0A1N7IWS8_9BACI</name>
<dbReference type="GO" id="GO:0003677">
    <property type="term" value="F:DNA binding"/>
    <property type="evidence" value="ECO:0007669"/>
    <property type="project" value="UniProtKB-UniRule"/>
</dbReference>
<evidence type="ECO:0000256" key="5">
    <source>
        <dbReference type="PROSITE-ProRule" id="PRU01248"/>
    </source>
</evidence>
<evidence type="ECO:0000256" key="1">
    <source>
        <dbReference type="ARBA" id="ARBA00008857"/>
    </source>
</evidence>
<evidence type="ECO:0000313" key="8">
    <source>
        <dbReference type="EMBL" id="SIS41529.1"/>
    </source>
</evidence>
<dbReference type="InterPro" id="IPR044068">
    <property type="entry name" value="CB"/>
</dbReference>
<dbReference type="Gene3D" id="1.10.150.130">
    <property type="match status" value="1"/>
</dbReference>
<dbReference type="PANTHER" id="PTHR30349:SF41">
    <property type="entry name" value="INTEGRASE_RECOMBINASE PROTEIN MJ0367-RELATED"/>
    <property type="match status" value="1"/>
</dbReference>
<keyword evidence="9" id="KW-1185">Reference proteome</keyword>
<dbReference type="Pfam" id="PF00589">
    <property type="entry name" value="Phage_integrase"/>
    <property type="match status" value="1"/>
</dbReference>
<accession>A0A1N7IWS8</accession>
<protein>
    <submittedName>
        <fullName evidence="8">Site-specific recombinase XerD</fullName>
    </submittedName>
</protein>
<reference evidence="9" key="1">
    <citation type="submission" date="2017-01" db="EMBL/GenBank/DDBJ databases">
        <authorList>
            <person name="Varghese N."/>
            <person name="Submissions S."/>
        </authorList>
    </citation>
    <scope>NUCLEOTIDE SEQUENCE [LARGE SCALE GENOMIC DNA]</scope>
    <source>
        <strain evidence="9">DSM 23127</strain>
    </source>
</reference>
<dbReference type="InterPro" id="IPR013762">
    <property type="entry name" value="Integrase-like_cat_sf"/>
</dbReference>
<dbReference type="STRING" id="570947.SAMN05421687_102377"/>
<feature type="domain" description="Tyr recombinase" evidence="6">
    <location>
        <begin position="113"/>
        <end position="287"/>
    </location>
</feature>
<dbReference type="PANTHER" id="PTHR30349">
    <property type="entry name" value="PHAGE INTEGRASE-RELATED"/>
    <property type="match status" value="1"/>
</dbReference>
<dbReference type="GO" id="GO:0006310">
    <property type="term" value="P:DNA recombination"/>
    <property type="evidence" value="ECO:0007669"/>
    <property type="project" value="UniProtKB-KW"/>
</dbReference>
<proteinExistence type="inferred from homology"/>
<dbReference type="Gene3D" id="1.10.443.10">
    <property type="entry name" value="Intergrase catalytic core"/>
    <property type="match status" value="1"/>
</dbReference>
<comment type="similarity">
    <text evidence="1">Belongs to the 'phage' integrase family.</text>
</comment>
<dbReference type="PROSITE" id="PS51900">
    <property type="entry name" value="CB"/>
    <property type="match status" value="1"/>
</dbReference>
<dbReference type="AlphaFoldDB" id="A0A1N7IWS8"/>
<dbReference type="InterPro" id="IPR004107">
    <property type="entry name" value="Integrase_SAM-like_N"/>
</dbReference>
<feature type="domain" description="Core-binding (CB)" evidence="7">
    <location>
        <begin position="4"/>
        <end position="92"/>
    </location>
</feature>
<evidence type="ECO:0000259" key="7">
    <source>
        <dbReference type="PROSITE" id="PS51900"/>
    </source>
</evidence>
<dbReference type="Proteomes" id="UP000187608">
    <property type="component" value="Unassembled WGS sequence"/>
</dbReference>
<keyword evidence="4" id="KW-0233">DNA recombination</keyword>
<gene>
    <name evidence="8" type="ORF">SAMN05421687_102377</name>
</gene>
<dbReference type="InterPro" id="IPR011010">
    <property type="entry name" value="DNA_brk_join_enz"/>
</dbReference>
<organism evidence="8 9">
    <name type="scientific">Salimicrobium flavidum</name>
    <dbReference type="NCBI Taxonomy" id="570947"/>
    <lineage>
        <taxon>Bacteria</taxon>
        <taxon>Bacillati</taxon>
        <taxon>Bacillota</taxon>
        <taxon>Bacilli</taxon>
        <taxon>Bacillales</taxon>
        <taxon>Bacillaceae</taxon>
        <taxon>Salimicrobium</taxon>
    </lineage>
</organism>
<evidence type="ECO:0000256" key="4">
    <source>
        <dbReference type="ARBA" id="ARBA00023172"/>
    </source>
</evidence>
<dbReference type="RefSeq" id="WP_268794087.1">
    <property type="nucleotide sequence ID" value="NZ_FTOC01000002.1"/>
</dbReference>
<evidence type="ECO:0000256" key="3">
    <source>
        <dbReference type="ARBA" id="ARBA00023125"/>
    </source>
</evidence>
<dbReference type="GO" id="GO:0015074">
    <property type="term" value="P:DNA integration"/>
    <property type="evidence" value="ECO:0007669"/>
    <property type="project" value="UniProtKB-KW"/>
</dbReference>
<evidence type="ECO:0000259" key="6">
    <source>
        <dbReference type="PROSITE" id="PS51898"/>
    </source>
</evidence>
<evidence type="ECO:0000313" key="9">
    <source>
        <dbReference type="Proteomes" id="UP000187608"/>
    </source>
</evidence>
<dbReference type="PROSITE" id="PS51898">
    <property type="entry name" value="TYR_RECOMBINASE"/>
    <property type="match status" value="1"/>
</dbReference>
<keyword evidence="2" id="KW-0229">DNA integration</keyword>
<dbReference type="InterPro" id="IPR002104">
    <property type="entry name" value="Integrase_catalytic"/>
</dbReference>
<sequence>MNALLWKVAVEKFVLWMISMERSQQTIDGYQKDLKMIGNYLAKRYNTQVFIEDITTEDLESYLYMLKEEKGYQASSRNRHLHTMRSFFNFCIKKEYLTRSPAAAIEKVRVQQKERDFLSDEEADTLIENIDHELIQFVVKVLNMTGLRISECLNLTLHDVDLENKRIHVRHGKGNKDRFVPINNHLAPMLENYKSHTRVRTQSNYFFATKKTGRLSPVYVNRVLGETVEKLGWERKITAHTFRHSFASRLSRRATLGDVQKILGHSNVKTTSIYLHSTYDQLEEAINTL</sequence>
<keyword evidence="3 5" id="KW-0238">DNA-binding</keyword>
<dbReference type="EMBL" id="FTOC01000002">
    <property type="protein sequence ID" value="SIS41529.1"/>
    <property type="molecule type" value="Genomic_DNA"/>
</dbReference>
<dbReference type="SUPFAM" id="SSF56349">
    <property type="entry name" value="DNA breaking-rejoining enzymes"/>
    <property type="match status" value="1"/>
</dbReference>